<dbReference type="EMBL" id="GGEC01048578">
    <property type="protein sequence ID" value="MBX29062.1"/>
    <property type="molecule type" value="Transcribed_RNA"/>
</dbReference>
<organism evidence="1">
    <name type="scientific">Rhizophora mucronata</name>
    <name type="common">Asiatic mangrove</name>
    <dbReference type="NCBI Taxonomy" id="61149"/>
    <lineage>
        <taxon>Eukaryota</taxon>
        <taxon>Viridiplantae</taxon>
        <taxon>Streptophyta</taxon>
        <taxon>Embryophyta</taxon>
        <taxon>Tracheophyta</taxon>
        <taxon>Spermatophyta</taxon>
        <taxon>Magnoliopsida</taxon>
        <taxon>eudicotyledons</taxon>
        <taxon>Gunneridae</taxon>
        <taxon>Pentapetalae</taxon>
        <taxon>rosids</taxon>
        <taxon>fabids</taxon>
        <taxon>Malpighiales</taxon>
        <taxon>Rhizophoraceae</taxon>
        <taxon>Rhizophora</taxon>
    </lineage>
</organism>
<proteinExistence type="predicted"/>
<name>A0A2P2MFX4_RHIMU</name>
<protein>
    <submittedName>
        <fullName evidence="1">Uncharacterized protein</fullName>
    </submittedName>
</protein>
<accession>A0A2P2MFX4</accession>
<dbReference type="AlphaFoldDB" id="A0A2P2MFX4"/>
<reference evidence="1" key="1">
    <citation type="submission" date="2018-02" db="EMBL/GenBank/DDBJ databases">
        <title>Rhizophora mucronata_Transcriptome.</title>
        <authorList>
            <person name="Meera S.P."/>
            <person name="Sreeshan A."/>
            <person name="Augustine A."/>
        </authorList>
    </citation>
    <scope>NUCLEOTIDE SEQUENCE</scope>
    <source>
        <tissue evidence="1">Leaf</tissue>
    </source>
</reference>
<sequence length="54" mass="6204">MSSSFSLAFSACHRALKASEPYKCYIRNLLQCSVKQNKAKQLVNELKKDFPRPQ</sequence>
<evidence type="ECO:0000313" key="1">
    <source>
        <dbReference type="EMBL" id="MBX29062.1"/>
    </source>
</evidence>